<dbReference type="GO" id="GO:0016491">
    <property type="term" value="F:oxidoreductase activity"/>
    <property type="evidence" value="ECO:0007669"/>
    <property type="project" value="InterPro"/>
</dbReference>
<reference evidence="10" key="1">
    <citation type="journal article" date="2013" name="Nature">
        <title>Pan genome of the phytoplankton Emiliania underpins its global distribution.</title>
        <authorList>
            <person name="Read B.A."/>
            <person name="Kegel J."/>
            <person name="Klute M.J."/>
            <person name="Kuo A."/>
            <person name="Lefebvre S.C."/>
            <person name="Maumus F."/>
            <person name="Mayer C."/>
            <person name="Miller J."/>
            <person name="Monier A."/>
            <person name="Salamov A."/>
            <person name="Young J."/>
            <person name="Aguilar M."/>
            <person name="Claverie J.M."/>
            <person name="Frickenhaus S."/>
            <person name="Gonzalez K."/>
            <person name="Herman E.K."/>
            <person name="Lin Y.C."/>
            <person name="Napier J."/>
            <person name="Ogata H."/>
            <person name="Sarno A.F."/>
            <person name="Shmutz J."/>
            <person name="Schroeder D."/>
            <person name="de Vargas C."/>
            <person name="Verret F."/>
            <person name="von Dassow P."/>
            <person name="Valentin K."/>
            <person name="Van de Peer Y."/>
            <person name="Wheeler G."/>
            <person name="Dacks J.B."/>
            <person name="Delwiche C.F."/>
            <person name="Dyhrman S.T."/>
            <person name="Glockner G."/>
            <person name="John U."/>
            <person name="Richards T."/>
            <person name="Worden A.Z."/>
            <person name="Zhang X."/>
            <person name="Grigoriev I.V."/>
            <person name="Allen A.E."/>
            <person name="Bidle K."/>
            <person name="Borodovsky M."/>
            <person name="Bowler C."/>
            <person name="Brownlee C."/>
            <person name="Cock J.M."/>
            <person name="Elias M."/>
            <person name="Gladyshev V.N."/>
            <person name="Groth M."/>
            <person name="Guda C."/>
            <person name="Hadaegh A."/>
            <person name="Iglesias-Rodriguez M.D."/>
            <person name="Jenkins J."/>
            <person name="Jones B.M."/>
            <person name="Lawson T."/>
            <person name="Leese F."/>
            <person name="Lindquist E."/>
            <person name="Lobanov A."/>
            <person name="Lomsadze A."/>
            <person name="Malik S.B."/>
            <person name="Marsh M.E."/>
            <person name="Mackinder L."/>
            <person name="Mock T."/>
            <person name="Mueller-Roeber B."/>
            <person name="Pagarete A."/>
            <person name="Parker M."/>
            <person name="Probert I."/>
            <person name="Quesneville H."/>
            <person name="Raines C."/>
            <person name="Rensing S.A."/>
            <person name="Riano-Pachon D.M."/>
            <person name="Richier S."/>
            <person name="Rokitta S."/>
            <person name="Shiraiwa Y."/>
            <person name="Soanes D.M."/>
            <person name="van der Giezen M."/>
            <person name="Wahlund T.M."/>
            <person name="Williams B."/>
            <person name="Wilson W."/>
            <person name="Wolfe G."/>
            <person name="Wurch L.L."/>
        </authorList>
    </citation>
    <scope>NUCLEOTIDE SEQUENCE</scope>
</reference>
<keyword evidence="10" id="KW-1185">Reference proteome</keyword>
<evidence type="ECO:0000256" key="7">
    <source>
        <dbReference type="SAM" id="MobiDB-lite"/>
    </source>
</evidence>
<evidence type="ECO:0000313" key="9">
    <source>
        <dbReference type="EnsemblProtists" id="EOD41582"/>
    </source>
</evidence>
<dbReference type="Pfam" id="PF00168">
    <property type="entry name" value="C2"/>
    <property type="match status" value="1"/>
</dbReference>
<dbReference type="Gene3D" id="2.60.40.150">
    <property type="entry name" value="C2 domain"/>
    <property type="match status" value="1"/>
</dbReference>
<dbReference type="SUPFAM" id="SSF49562">
    <property type="entry name" value="C2 domain (Calcium/lipid-binding domain, CaLB)"/>
    <property type="match status" value="1"/>
</dbReference>
<name>A0A0D3L0P7_EMIH1</name>
<evidence type="ECO:0000256" key="1">
    <source>
        <dbReference type="ARBA" id="ARBA00022670"/>
    </source>
</evidence>
<dbReference type="STRING" id="2903.R1E2E0"/>
<feature type="active site" evidence="5">
    <location>
        <position position="727"/>
    </location>
</feature>
<comment type="cofactor">
    <cofactor evidence="6">
        <name>Ca(2+)</name>
        <dbReference type="ChEBI" id="CHEBI:29108"/>
    </cofactor>
    <text evidence="6">Can bind about 5 Ca(2+) ions per subunit.</text>
</comment>
<keyword evidence="2 6" id="KW-0479">Metal-binding</keyword>
<keyword evidence="3" id="KW-0378">Hydrolase</keyword>
<dbReference type="PANTHER" id="PTHR11474">
    <property type="entry name" value="TYROSINASE FAMILY MEMBER"/>
    <property type="match status" value="1"/>
</dbReference>
<dbReference type="CDD" id="cd00030">
    <property type="entry name" value="C2"/>
    <property type="match status" value="1"/>
</dbReference>
<feature type="compositionally biased region" description="Pro residues" evidence="7">
    <location>
        <begin position="778"/>
        <end position="787"/>
    </location>
</feature>
<dbReference type="HOGENOM" id="CLU_356591_0_0_1"/>
<dbReference type="eggNOG" id="KOG1565">
    <property type="taxonomic scope" value="Eukaryota"/>
</dbReference>
<evidence type="ECO:0000256" key="3">
    <source>
        <dbReference type="ARBA" id="ARBA00022801"/>
    </source>
</evidence>
<feature type="region of interest" description="Disordered" evidence="7">
    <location>
        <begin position="767"/>
        <end position="787"/>
    </location>
</feature>
<keyword evidence="1" id="KW-0645">Protease</keyword>
<keyword evidence="6" id="KW-0106">Calcium</keyword>
<comment type="cofactor">
    <cofactor evidence="6">
        <name>Zn(2+)</name>
        <dbReference type="ChEBI" id="CHEBI:29105"/>
    </cofactor>
    <text evidence="6">Binds 2 Zn(2+) ions per subunit.</text>
</comment>
<dbReference type="AlphaFoldDB" id="A0A0D3L0P7"/>
<dbReference type="SMART" id="SM00235">
    <property type="entry name" value="ZnMc"/>
    <property type="match status" value="1"/>
</dbReference>
<evidence type="ECO:0000259" key="8">
    <source>
        <dbReference type="PROSITE" id="PS50004"/>
    </source>
</evidence>
<sequence length="787" mass="86772">MVFLKVVSVGLANVSDHTQSGQIAVDGSSYADTRSDSDPYVRWSLGKETLAETNFLRNVLGRRGRTQTSTQNPAWDSEYLANLPHGVGASMTLTVSVWDSDRGQDDPLGSATFELQLENGVRTMTLPLEHVPGGRESTVTFTSRVELPLRPSPEPEAEAVTEAVTAGPVTRKEIRMMSPEEQQRYAAAVKKMMENTSGPESSEFFRLAGYHGWPGNGAERNYSYCEHRQETFPGWHRAYLIAFEQSLRDADRALGNDGHIGLPYWDVLARPELNGQVVPSIVKEHFGNGTAVPRALLDESLPPGGAAHQRKRLWDEGYAIADDADLKRTIESQRLPEKIGDALWIRQHYRAASTYGTSSRDSVETPHDLIHVLSGFPMKSLMHAAFHPLFWLHHCNIDRLYEAYLENNPDSQREFEANQERSRFVNRRKGTHDRYDEWLKPFYLPGGARGNRKFYPRHTFDIARYGDYVYDALHLRPAQAMTERPVYAVFEDVDINALPCSYTLHAFIYPTGAEATTPPLGPTIASIMDDPNYAGLGGVFAGKADVCTNCQNSDPFDVRIDVSARLKALGLSAADAGGGPSFAPSNDFEDEDHEVDDTPTFPPGSTVTYAVEEAPGYLNRGMLLNEVAQCFAAWAGPTASGLEFERLPAERADDAQLVIGWADHSKVNQKKFDGPGGHLAEANASSIVFDSAERWLLHGVGWEKLARSEEPKGAPPSFYLAPVLLHEIGHTLGLTHSHTPTEVMAPHYAADKVSLAPGDKSRARLAYSVPEPDESNLTPPPEPALPA</sequence>
<dbReference type="InterPro" id="IPR002227">
    <property type="entry name" value="Tyrosinase_Cu-bd"/>
</dbReference>
<feature type="binding site" evidence="6">
    <location>
        <position position="653"/>
    </location>
    <ligand>
        <name>Ca(2+)</name>
        <dbReference type="ChEBI" id="CHEBI:29108"/>
        <label>2</label>
    </ligand>
</feature>
<proteinExistence type="predicted"/>
<feature type="binding site" evidence="6">
    <location>
        <position position="673"/>
    </location>
    <ligand>
        <name>Ca(2+)</name>
        <dbReference type="ChEBI" id="CHEBI:29108"/>
        <label>3</label>
    </ligand>
</feature>
<feature type="binding site" evidence="6">
    <location>
        <position position="726"/>
    </location>
    <ligand>
        <name>Zn(2+)</name>
        <dbReference type="ChEBI" id="CHEBI:29105"/>
        <label>2</label>
        <note>catalytic</note>
    </ligand>
</feature>
<dbReference type="InterPro" id="IPR006026">
    <property type="entry name" value="Peptidase_Metallo"/>
</dbReference>
<dbReference type="InterPro" id="IPR035892">
    <property type="entry name" value="C2_domain_sf"/>
</dbReference>
<dbReference type="Pfam" id="PF00264">
    <property type="entry name" value="Tyrosinase"/>
    <property type="match status" value="1"/>
</dbReference>
<dbReference type="InterPro" id="IPR000008">
    <property type="entry name" value="C2_dom"/>
</dbReference>
<feature type="binding site" evidence="6">
    <location>
        <position position="744"/>
    </location>
    <ligand>
        <name>Zn(2+)</name>
        <dbReference type="ChEBI" id="CHEBI:29105"/>
        <label>2</label>
        <note>catalytic</note>
    </ligand>
</feature>
<feature type="binding site" evidence="6">
    <location>
        <position position="736"/>
    </location>
    <ligand>
        <name>Zn(2+)</name>
        <dbReference type="ChEBI" id="CHEBI:29105"/>
        <label>2</label>
        <note>catalytic</note>
    </ligand>
</feature>
<feature type="binding site" evidence="6">
    <location>
        <position position="674"/>
    </location>
    <ligand>
        <name>Ca(2+)</name>
        <dbReference type="ChEBI" id="CHEBI:29108"/>
        <label>3</label>
    </ligand>
</feature>
<protein>
    <recommendedName>
        <fullName evidence="8">C2 domain-containing protein</fullName>
    </recommendedName>
</protein>
<dbReference type="GeneID" id="17286852"/>
<organism evidence="9 10">
    <name type="scientific">Emiliania huxleyi (strain CCMP1516)</name>
    <dbReference type="NCBI Taxonomy" id="280463"/>
    <lineage>
        <taxon>Eukaryota</taxon>
        <taxon>Haptista</taxon>
        <taxon>Haptophyta</taxon>
        <taxon>Prymnesiophyceae</taxon>
        <taxon>Isochrysidales</taxon>
        <taxon>Noelaerhabdaceae</taxon>
        <taxon>Emiliania</taxon>
    </lineage>
</organism>
<feature type="compositionally biased region" description="Acidic residues" evidence="7">
    <location>
        <begin position="587"/>
        <end position="597"/>
    </location>
</feature>
<feature type="binding site" evidence="6">
    <location>
        <position position="730"/>
    </location>
    <ligand>
        <name>Zn(2+)</name>
        <dbReference type="ChEBI" id="CHEBI:29105"/>
        <label>2</label>
        <note>catalytic</note>
    </ligand>
</feature>
<dbReference type="InterPro" id="IPR001818">
    <property type="entry name" value="Pept_M10_metallopeptidase"/>
</dbReference>
<dbReference type="InterPro" id="IPR021190">
    <property type="entry name" value="Pept_M10A"/>
</dbReference>
<feature type="binding site" evidence="6">
    <location>
        <position position="690"/>
    </location>
    <ligand>
        <name>Ca(2+)</name>
        <dbReference type="ChEBI" id="CHEBI:29108"/>
        <label>3</label>
    </ligand>
</feature>
<dbReference type="Gene3D" id="1.10.1280.10">
    <property type="entry name" value="Di-copper center containing domain from catechol oxidase"/>
    <property type="match status" value="1"/>
</dbReference>
<dbReference type="Pfam" id="PF00413">
    <property type="entry name" value="Peptidase_M10"/>
    <property type="match status" value="1"/>
</dbReference>
<feature type="domain" description="C2" evidence="8">
    <location>
        <begin position="1"/>
        <end position="130"/>
    </location>
</feature>
<dbReference type="GO" id="GO:0031012">
    <property type="term" value="C:extracellular matrix"/>
    <property type="evidence" value="ECO:0007669"/>
    <property type="project" value="InterPro"/>
</dbReference>
<dbReference type="PROSITE" id="PS50004">
    <property type="entry name" value="C2"/>
    <property type="match status" value="1"/>
</dbReference>
<dbReference type="EnsemblProtists" id="EOD41582">
    <property type="protein sequence ID" value="EOD41582"/>
    <property type="gene ID" value="EMIHUDRAFT_193952"/>
</dbReference>
<dbReference type="Gene3D" id="3.40.390.10">
    <property type="entry name" value="Collagenase (Catalytic Domain)"/>
    <property type="match status" value="1"/>
</dbReference>
<dbReference type="Proteomes" id="UP000013827">
    <property type="component" value="Unassembled WGS sequence"/>
</dbReference>
<dbReference type="RefSeq" id="XP_005794011.1">
    <property type="nucleotide sequence ID" value="XM_005793954.1"/>
</dbReference>
<dbReference type="SUPFAM" id="SSF55486">
    <property type="entry name" value="Metalloproteases ('zincins'), catalytic domain"/>
    <property type="match status" value="1"/>
</dbReference>
<evidence type="ECO:0000256" key="5">
    <source>
        <dbReference type="PIRSR" id="PIRSR621190-1"/>
    </source>
</evidence>
<dbReference type="KEGG" id="ehx:EMIHUDRAFT_193952"/>
<evidence type="ECO:0000256" key="4">
    <source>
        <dbReference type="ARBA" id="ARBA00022833"/>
    </source>
</evidence>
<reference evidence="9" key="2">
    <citation type="submission" date="2024-10" db="UniProtKB">
        <authorList>
            <consortium name="EnsemblProtists"/>
        </authorList>
    </citation>
    <scope>IDENTIFICATION</scope>
</reference>
<dbReference type="GO" id="GO:0008270">
    <property type="term" value="F:zinc ion binding"/>
    <property type="evidence" value="ECO:0007669"/>
    <property type="project" value="InterPro"/>
</dbReference>
<dbReference type="PRINTS" id="PR00138">
    <property type="entry name" value="MATRIXIN"/>
</dbReference>
<dbReference type="PROSITE" id="PS00497">
    <property type="entry name" value="TYROSINASE_1"/>
    <property type="match status" value="1"/>
</dbReference>
<feature type="binding site" evidence="6">
    <location>
        <position position="693"/>
    </location>
    <ligand>
        <name>Ca(2+)</name>
        <dbReference type="ChEBI" id="CHEBI:29108"/>
        <label>3</label>
    </ligand>
</feature>
<dbReference type="InterPro" id="IPR024079">
    <property type="entry name" value="MetalloPept_cat_dom_sf"/>
</dbReference>
<accession>A0A0D3L0P7</accession>
<dbReference type="GO" id="GO:0004222">
    <property type="term" value="F:metalloendopeptidase activity"/>
    <property type="evidence" value="ECO:0007669"/>
    <property type="project" value="InterPro"/>
</dbReference>
<dbReference type="InterPro" id="IPR050316">
    <property type="entry name" value="Tyrosinase/Hemocyanin"/>
</dbReference>
<feature type="binding site" evidence="6">
    <location>
        <position position="693"/>
    </location>
    <ligand>
        <name>Ca(2+)</name>
        <dbReference type="ChEBI" id="CHEBI:29108"/>
        <label>1</label>
    </ligand>
</feature>
<dbReference type="GO" id="GO:0006508">
    <property type="term" value="P:proteolysis"/>
    <property type="evidence" value="ECO:0007669"/>
    <property type="project" value="UniProtKB-KW"/>
</dbReference>
<evidence type="ECO:0000313" key="10">
    <source>
        <dbReference type="Proteomes" id="UP000013827"/>
    </source>
</evidence>
<dbReference type="PRINTS" id="PR00092">
    <property type="entry name" value="TYROSINASE"/>
</dbReference>
<dbReference type="PaxDb" id="2903-EOD41582"/>
<dbReference type="SUPFAM" id="SSF48056">
    <property type="entry name" value="Di-copper centre-containing domain"/>
    <property type="match status" value="1"/>
</dbReference>
<dbReference type="InterPro" id="IPR008922">
    <property type="entry name" value="Di-copper_centre_dom_sf"/>
</dbReference>
<evidence type="ECO:0000256" key="2">
    <source>
        <dbReference type="ARBA" id="ARBA00022723"/>
    </source>
</evidence>
<evidence type="ECO:0000256" key="6">
    <source>
        <dbReference type="PIRSR" id="PIRSR621190-2"/>
    </source>
</evidence>
<feature type="region of interest" description="Disordered" evidence="7">
    <location>
        <begin position="578"/>
        <end position="600"/>
    </location>
</feature>
<dbReference type="SMART" id="SM00239">
    <property type="entry name" value="C2"/>
    <property type="match status" value="1"/>
</dbReference>
<keyword evidence="4 6" id="KW-0862">Zinc</keyword>